<dbReference type="InterPro" id="IPR036185">
    <property type="entry name" value="DNA_heli_DnaB-like_N_sf"/>
</dbReference>
<keyword evidence="6" id="KW-1185">Reference proteome</keyword>
<gene>
    <name evidence="5" type="ORF">LHJ74_04515</name>
</gene>
<dbReference type="Pfam" id="PF00772">
    <property type="entry name" value="DnaB"/>
    <property type="match status" value="1"/>
</dbReference>
<evidence type="ECO:0000313" key="6">
    <source>
        <dbReference type="Proteomes" id="UP001156389"/>
    </source>
</evidence>
<dbReference type="Proteomes" id="UP001156389">
    <property type="component" value="Unassembled WGS sequence"/>
</dbReference>
<reference evidence="5 6" key="1">
    <citation type="submission" date="2021-10" db="EMBL/GenBank/DDBJ databases">
        <title>Streptomyces gossypii sp. nov., isolated from soil collected from cotton field.</title>
        <authorList>
            <person name="Ge X."/>
            <person name="Chen X."/>
            <person name="Liu W."/>
        </authorList>
    </citation>
    <scope>NUCLEOTIDE SEQUENCE [LARGE SCALE GENOMIC DNA]</scope>
    <source>
        <strain evidence="5 6">N2-109</strain>
    </source>
</reference>
<dbReference type="Gene3D" id="1.10.860.10">
    <property type="entry name" value="DNAb Helicase, Chain A"/>
    <property type="match status" value="1"/>
</dbReference>
<dbReference type="EMBL" id="JAJAGO010000002">
    <property type="protein sequence ID" value="MCT2589202.1"/>
    <property type="molecule type" value="Genomic_DNA"/>
</dbReference>
<dbReference type="InterPro" id="IPR007693">
    <property type="entry name" value="DNA_helicase_DnaB-like_N"/>
</dbReference>
<name>A0ABT2JMU2_9ACTN</name>
<dbReference type="RefSeq" id="WP_260216193.1">
    <property type="nucleotide sequence ID" value="NZ_JAJAGO010000002.1"/>
</dbReference>
<evidence type="ECO:0000313" key="5">
    <source>
        <dbReference type="EMBL" id="MCT2589202.1"/>
    </source>
</evidence>
<evidence type="ECO:0000259" key="4">
    <source>
        <dbReference type="Pfam" id="PF00772"/>
    </source>
</evidence>
<proteinExistence type="predicted"/>
<feature type="domain" description="DNA helicase DnaB-like N-terminal" evidence="4">
    <location>
        <begin position="25"/>
        <end position="107"/>
    </location>
</feature>
<dbReference type="PANTHER" id="PTHR30153:SF2">
    <property type="entry name" value="REPLICATIVE DNA HELICASE"/>
    <property type="match status" value="1"/>
</dbReference>
<dbReference type="PANTHER" id="PTHR30153">
    <property type="entry name" value="REPLICATIVE DNA HELICASE DNAB"/>
    <property type="match status" value="1"/>
</dbReference>
<dbReference type="SUPFAM" id="SSF48024">
    <property type="entry name" value="N-terminal domain of DnaB helicase"/>
    <property type="match status" value="1"/>
</dbReference>
<comment type="caution">
    <text evidence="5">The sequence shown here is derived from an EMBL/GenBank/DDBJ whole genome shotgun (WGS) entry which is preliminary data.</text>
</comment>
<evidence type="ECO:0000256" key="3">
    <source>
        <dbReference type="SAM" id="MobiDB-lite"/>
    </source>
</evidence>
<dbReference type="InterPro" id="IPR016136">
    <property type="entry name" value="DNA_helicase_N/primase_C"/>
</dbReference>
<keyword evidence="2" id="KW-0238">DNA-binding</keyword>
<protein>
    <recommendedName>
        <fullName evidence="4">DNA helicase DnaB-like N-terminal domain-containing protein</fullName>
    </recommendedName>
</protein>
<feature type="region of interest" description="Disordered" evidence="3">
    <location>
        <begin position="1"/>
        <end position="26"/>
    </location>
</feature>
<sequence>MPSDPLEALHGNVRALPGHGEHGGPPADLEAEAAVLGAMLLAADAIADVVVSITPEDYYRPAHETIHRTIVALREQGQPVDPITLTHHLDSLGELNRVGGPATSTALWMPCRQRRTLATTPRSCTNSPSADG</sequence>
<accession>A0ABT2JMU2</accession>
<evidence type="ECO:0000256" key="1">
    <source>
        <dbReference type="ARBA" id="ARBA00022705"/>
    </source>
</evidence>
<keyword evidence="1" id="KW-0235">DNA replication</keyword>
<organism evidence="5 6">
    <name type="scientific">Streptomyces gossypii</name>
    <dbReference type="NCBI Taxonomy" id="2883101"/>
    <lineage>
        <taxon>Bacteria</taxon>
        <taxon>Bacillati</taxon>
        <taxon>Actinomycetota</taxon>
        <taxon>Actinomycetes</taxon>
        <taxon>Kitasatosporales</taxon>
        <taxon>Streptomycetaceae</taxon>
        <taxon>Streptomyces</taxon>
    </lineage>
</organism>
<evidence type="ECO:0000256" key="2">
    <source>
        <dbReference type="ARBA" id="ARBA00023125"/>
    </source>
</evidence>